<evidence type="ECO:0000256" key="19">
    <source>
        <dbReference type="HAMAP-Rule" id="MF_00021"/>
    </source>
</evidence>
<gene>
    <name evidence="19 21" type="primary">thiI</name>
    <name evidence="21" type="ORF">GXN76_10555</name>
</gene>
<dbReference type="SUPFAM" id="SSF143437">
    <property type="entry name" value="THUMP domain-like"/>
    <property type="match status" value="1"/>
</dbReference>
<comment type="pathway">
    <text evidence="2 19">Cofactor biosynthesis; thiamine diphosphate biosynthesis.</text>
</comment>
<dbReference type="GO" id="GO:0004810">
    <property type="term" value="F:CCA tRNA nucleotidyltransferase activity"/>
    <property type="evidence" value="ECO:0007669"/>
    <property type="project" value="InterPro"/>
</dbReference>
<dbReference type="SMART" id="SM00981">
    <property type="entry name" value="THUMP"/>
    <property type="match status" value="1"/>
</dbReference>
<dbReference type="CDD" id="cd01712">
    <property type="entry name" value="PPase_ThiI"/>
    <property type="match status" value="1"/>
</dbReference>
<evidence type="ECO:0000256" key="6">
    <source>
        <dbReference type="ARBA" id="ARBA00022741"/>
    </source>
</evidence>
<comment type="function">
    <text evidence="12 19">Catalyzes the ATP-dependent transfer of a sulfur to tRNA to produce 4-thiouridine in position 8 of tRNAs, which functions as a near-UV photosensor. Also catalyzes the transfer of sulfur to the sulfur carrier protein ThiS, forming ThiS-thiocarboxylate. This is a step in the synthesis of thiazole, in the thiamine biosynthesis pathway. The sulfur is donated as persulfide by IscS.</text>
</comment>
<dbReference type="GO" id="GO:0052837">
    <property type="term" value="P:thiazole biosynthetic process"/>
    <property type="evidence" value="ECO:0007669"/>
    <property type="project" value="TreeGrafter"/>
</dbReference>
<dbReference type="GO" id="GO:0005524">
    <property type="term" value="F:ATP binding"/>
    <property type="evidence" value="ECO:0007669"/>
    <property type="project" value="UniProtKB-UniRule"/>
</dbReference>
<comment type="catalytic activity">
    <reaction evidence="11 19">
        <text>[ThiS sulfur-carrier protein]-C-terminal Gly-Gly-AMP + S-sulfanyl-L-cysteinyl-[cysteine desulfurase] + AH2 = [ThiS sulfur-carrier protein]-C-terminal-Gly-aminoethanethioate + L-cysteinyl-[cysteine desulfurase] + A + AMP + 2 H(+)</text>
        <dbReference type="Rhea" id="RHEA:43340"/>
        <dbReference type="Rhea" id="RHEA-COMP:12157"/>
        <dbReference type="Rhea" id="RHEA-COMP:12158"/>
        <dbReference type="Rhea" id="RHEA-COMP:12910"/>
        <dbReference type="Rhea" id="RHEA-COMP:19908"/>
        <dbReference type="ChEBI" id="CHEBI:13193"/>
        <dbReference type="ChEBI" id="CHEBI:15378"/>
        <dbReference type="ChEBI" id="CHEBI:17499"/>
        <dbReference type="ChEBI" id="CHEBI:29950"/>
        <dbReference type="ChEBI" id="CHEBI:61963"/>
        <dbReference type="ChEBI" id="CHEBI:90618"/>
        <dbReference type="ChEBI" id="CHEBI:232372"/>
        <dbReference type="ChEBI" id="CHEBI:456215"/>
    </reaction>
</comment>
<dbReference type="InterPro" id="IPR049961">
    <property type="entry name" value="ThiI_N"/>
</dbReference>
<dbReference type="PANTHER" id="PTHR43209:SF1">
    <property type="entry name" value="TRNA SULFURTRANSFERASE"/>
    <property type="match status" value="1"/>
</dbReference>
<protein>
    <recommendedName>
        <fullName evidence="15 19">Probable tRNA sulfurtransferase</fullName>
        <ecNumber evidence="14 19">2.8.1.4</ecNumber>
    </recommendedName>
    <alternativeName>
        <fullName evidence="16 19">Sulfur carrier protein ThiS sulfurtransferase</fullName>
    </alternativeName>
    <alternativeName>
        <fullName evidence="17 19">Thiamine biosynthesis protein ThiI</fullName>
    </alternativeName>
    <alternativeName>
        <fullName evidence="18 19">tRNA 4-thiouridine synthase</fullName>
    </alternativeName>
</protein>
<feature type="binding site" evidence="19">
    <location>
        <begin position="207"/>
        <end position="208"/>
    </location>
    <ligand>
        <name>ATP</name>
        <dbReference type="ChEBI" id="CHEBI:30616"/>
    </ligand>
</feature>
<evidence type="ECO:0000259" key="20">
    <source>
        <dbReference type="PROSITE" id="PS51165"/>
    </source>
</evidence>
<evidence type="ECO:0000256" key="8">
    <source>
        <dbReference type="ARBA" id="ARBA00022884"/>
    </source>
</evidence>
<sequence length="398" mass="44498">MKDLILVRYGELALKGNNRGGFENRLLQNIRQKLAPFSGVSVRKSFGRIYVDPGDNPISPLMEAVSEVFGVVGISPAKRVEAEMQTILKAAVQLVKGQQRMPQTFKVVAKRANKAFPYNSQTINQKVGSEVLKEVAGIRVDVHDPELELRVEVRGKEAYLYGENIPGPGGLPVGTAGRVMLMLSGGIDSPVAGYLALKRGASLEAVHFHSYPFTSERSRQKVEDLTRLLTRFGGKIHLHVIPFTTIQTQIRERCKDSYQITIMRRMMVRIAERMAHIRNAPALVTGESLGQVASQTLESMSVINDVTRMPVLRPLVGMDKQEIMNIAKQIGTYETSILPYEDCCTVFQPKSPVTRPKLDLSRELESRLDMETLLEEAVHGAERISFNPDQLKKEFSYF</sequence>
<evidence type="ECO:0000256" key="4">
    <source>
        <dbReference type="ARBA" id="ARBA00022555"/>
    </source>
</evidence>
<dbReference type="GO" id="GO:0140741">
    <property type="term" value="F:tRNA-uracil-4 sulfurtransferase activity"/>
    <property type="evidence" value="ECO:0007669"/>
    <property type="project" value="UniProtKB-EC"/>
</dbReference>
<dbReference type="SUPFAM" id="SSF52402">
    <property type="entry name" value="Adenine nucleotide alpha hydrolases-like"/>
    <property type="match status" value="1"/>
</dbReference>
<comment type="catalytic activity">
    <reaction evidence="10 19">
        <text>[ThiI sulfur-carrier protein]-S-sulfanyl-L-cysteine + a uridine in tRNA + 2 reduced [2Fe-2S]-[ferredoxin] + ATP + H(+) = [ThiI sulfur-carrier protein]-L-cysteine + a 4-thiouridine in tRNA + 2 oxidized [2Fe-2S]-[ferredoxin] + AMP + diphosphate</text>
        <dbReference type="Rhea" id="RHEA:24176"/>
        <dbReference type="Rhea" id="RHEA-COMP:10000"/>
        <dbReference type="Rhea" id="RHEA-COMP:10001"/>
        <dbReference type="Rhea" id="RHEA-COMP:13337"/>
        <dbReference type="Rhea" id="RHEA-COMP:13338"/>
        <dbReference type="Rhea" id="RHEA-COMP:13339"/>
        <dbReference type="Rhea" id="RHEA-COMP:13340"/>
        <dbReference type="ChEBI" id="CHEBI:15378"/>
        <dbReference type="ChEBI" id="CHEBI:29950"/>
        <dbReference type="ChEBI" id="CHEBI:30616"/>
        <dbReference type="ChEBI" id="CHEBI:33019"/>
        <dbReference type="ChEBI" id="CHEBI:33737"/>
        <dbReference type="ChEBI" id="CHEBI:33738"/>
        <dbReference type="ChEBI" id="CHEBI:61963"/>
        <dbReference type="ChEBI" id="CHEBI:65315"/>
        <dbReference type="ChEBI" id="CHEBI:136798"/>
        <dbReference type="ChEBI" id="CHEBI:456215"/>
        <dbReference type="EC" id="2.8.1.4"/>
    </reaction>
</comment>
<dbReference type="NCBIfam" id="TIGR00342">
    <property type="entry name" value="tRNA uracil 4-sulfurtransferase ThiI"/>
    <property type="match status" value="1"/>
</dbReference>
<dbReference type="Pfam" id="PF02568">
    <property type="entry name" value="ThiI"/>
    <property type="match status" value="1"/>
</dbReference>
<evidence type="ECO:0000256" key="10">
    <source>
        <dbReference type="ARBA" id="ARBA00050570"/>
    </source>
</evidence>
<evidence type="ECO:0000313" key="21">
    <source>
        <dbReference type="EMBL" id="QKG84865.1"/>
    </source>
</evidence>
<evidence type="ECO:0000256" key="5">
    <source>
        <dbReference type="ARBA" id="ARBA00022679"/>
    </source>
</evidence>
<keyword evidence="5 19" id="KW-0808">Transferase</keyword>
<dbReference type="EC" id="2.8.1.4" evidence="14 19"/>
<dbReference type="PANTHER" id="PTHR43209">
    <property type="entry name" value="TRNA SULFURTRANSFERASE"/>
    <property type="match status" value="1"/>
</dbReference>
<dbReference type="Gene3D" id="3.30.2130.30">
    <property type="match status" value="1"/>
</dbReference>
<feature type="binding site" evidence="19">
    <location>
        <position position="264"/>
    </location>
    <ligand>
        <name>ATP</name>
        <dbReference type="ChEBI" id="CHEBI:30616"/>
    </ligand>
</feature>
<dbReference type="InterPro" id="IPR020536">
    <property type="entry name" value="ThiI_AANH"/>
</dbReference>
<dbReference type="KEGG" id="kpul:GXN76_10555"/>
<dbReference type="Gene3D" id="3.40.50.620">
    <property type="entry name" value="HUPs"/>
    <property type="match status" value="1"/>
</dbReference>
<feature type="domain" description="THUMP" evidence="20">
    <location>
        <begin position="59"/>
        <end position="164"/>
    </location>
</feature>
<evidence type="ECO:0000256" key="18">
    <source>
        <dbReference type="ARBA" id="ARBA00080570"/>
    </source>
</evidence>
<dbReference type="InterPro" id="IPR050102">
    <property type="entry name" value="tRNA_sulfurtransferase_ThiI"/>
</dbReference>
<keyword evidence="6 19" id="KW-0547">Nucleotide-binding</keyword>
<keyword evidence="22" id="KW-1185">Reference proteome</keyword>
<dbReference type="InterPro" id="IPR004114">
    <property type="entry name" value="THUMP_dom"/>
</dbReference>
<dbReference type="InterPro" id="IPR003720">
    <property type="entry name" value="tRNA_STrfase"/>
</dbReference>
<evidence type="ECO:0000256" key="11">
    <source>
        <dbReference type="ARBA" id="ARBA00052330"/>
    </source>
</evidence>
<evidence type="ECO:0000313" key="22">
    <source>
        <dbReference type="Proteomes" id="UP000503088"/>
    </source>
</evidence>
<evidence type="ECO:0000256" key="13">
    <source>
        <dbReference type="ARBA" id="ARBA00061472"/>
    </source>
</evidence>
<keyword evidence="3 19" id="KW-0963">Cytoplasm</keyword>
<dbReference type="Pfam" id="PF22025">
    <property type="entry name" value="ThiI_fer"/>
    <property type="match status" value="1"/>
</dbReference>
<dbReference type="EMBL" id="CP048104">
    <property type="protein sequence ID" value="QKG84865.1"/>
    <property type="molecule type" value="Genomic_DNA"/>
</dbReference>
<dbReference type="FunFam" id="3.40.50.620:FF:000053">
    <property type="entry name" value="Probable tRNA sulfurtransferase"/>
    <property type="match status" value="1"/>
</dbReference>
<evidence type="ECO:0000256" key="2">
    <source>
        <dbReference type="ARBA" id="ARBA00004948"/>
    </source>
</evidence>
<evidence type="ECO:0000256" key="16">
    <source>
        <dbReference type="ARBA" id="ARBA00075337"/>
    </source>
</evidence>
<dbReference type="AlphaFoldDB" id="A0A7D3Y5F8"/>
<evidence type="ECO:0000256" key="15">
    <source>
        <dbReference type="ARBA" id="ARBA00071867"/>
    </source>
</evidence>
<dbReference type="GO" id="GO:0005829">
    <property type="term" value="C:cytosol"/>
    <property type="evidence" value="ECO:0007669"/>
    <property type="project" value="TreeGrafter"/>
</dbReference>
<dbReference type="InterPro" id="IPR049962">
    <property type="entry name" value="THUMP_ThiI"/>
</dbReference>
<comment type="similarity">
    <text evidence="13 19">Belongs to the ThiI family.</text>
</comment>
<keyword evidence="8 19" id="KW-0694">RNA-binding</keyword>
<comment type="subcellular location">
    <subcellularLocation>
        <location evidence="1 19">Cytoplasm</location>
    </subcellularLocation>
</comment>
<organism evidence="21 22">
    <name type="scientific">Kroppenstedtia pulmonis</name>
    <dbReference type="NCBI Taxonomy" id="1380685"/>
    <lineage>
        <taxon>Bacteria</taxon>
        <taxon>Bacillati</taxon>
        <taxon>Bacillota</taxon>
        <taxon>Bacilli</taxon>
        <taxon>Bacillales</taxon>
        <taxon>Thermoactinomycetaceae</taxon>
        <taxon>Kroppenstedtia</taxon>
    </lineage>
</organism>
<evidence type="ECO:0000256" key="1">
    <source>
        <dbReference type="ARBA" id="ARBA00004496"/>
    </source>
</evidence>
<dbReference type="InterPro" id="IPR014729">
    <property type="entry name" value="Rossmann-like_a/b/a_fold"/>
</dbReference>
<evidence type="ECO:0000256" key="7">
    <source>
        <dbReference type="ARBA" id="ARBA00022840"/>
    </source>
</evidence>
<feature type="binding site" evidence="19">
    <location>
        <position position="295"/>
    </location>
    <ligand>
        <name>ATP</name>
        <dbReference type="ChEBI" id="CHEBI:30616"/>
    </ligand>
</feature>
<dbReference type="PROSITE" id="PS51165">
    <property type="entry name" value="THUMP"/>
    <property type="match status" value="1"/>
</dbReference>
<dbReference type="CDD" id="cd11716">
    <property type="entry name" value="THUMP_ThiI"/>
    <property type="match status" value="1"/>
</dbReference>
<dbReference type="Pfam" id="PF02926">
    <property type="entry name" value="THUMP"/>
    <property type="match status" value="1"/>
</dbReference>
<dbReference type="GO" id="GO:0009228">
    <property type="term" value="P:thiamine biosynthetic process"/>
    <property type="evidence" value="ECO:0007669"/>
    <property type="project" value="UniProtKB-KW"/>
</dbReference>
<dbReference type="GO" id="GO:0000049">
    <property type="term" value="F:tRNA binding"/>
    <property type="evidence" value="ECO:0007669"/>
    <property type="project" value="UniProtKB-UniRule"/>
</dbReference>
<evidence type="ECO:0000256" key="12">
    <source>
        <dbReference type="ARBA" id="ARBA00058382"/>
    </source>
</evidence>
<evidence type="ECO:0000256" key="14">
    <source>
        <dbReference type="ARBA" id="ARBA00066827"/>
    </source>
</evidence>
<evidence type="ECO:0000256" key="17">
    <source>
        <dbReference type="ARBA" id="ARBA00077849"/>
    </source>
</evidence>
<name>A0A7D3Y5F8_9BACL</name>
<keyword evidence="9 19" id="KW-0784">Thiamine biosynthesis</keyword>
<feature type="binding site" evidence="19">
    <location>
        <position position="286"/>
    </location>
    <ligand>
        <name>ATP</name>
        <dbReference type="ChEBI" id="CHEBI:30616"/>
    </ligand>
</feature>
<evidence type="ECO:0000256" key="9">
    <source>
        <dbReference type="ARBA" id="ARBA00022977"/>
    </source>
</evidence>
<keyword evidence="7 19" id="KW-0067">ATP-binding</keyword>
<dbReference type="InterPro" id="IPR054173">
    <property type="entry name" value="ThiI_fer"/>
</dbReference>
<reference evidence="21 22" key="1">
    <citation type="submission" date="2020-01" db="EMBL/GenBank/DDBJ databases">
        <authorList>
            <person name="Gulvik C.A."/>
            <person name="Batra D.G."/>
        </authorList>
    </citation>
    <scope>NUCLEOTIDE SEQUENCE [LARGE SCALE GENOMIC DNA]</scope>
    <source>
        <strain evidence="21 22">W9323</strain>
    </source>
</reference>
<evidence type="ECO:0000256" key="3">
    <source>
        <dbReference type="ARBA" id="ARBA00022490"/>
    </source>
</evidence>
<feature type="binding site" evidence="19">
    <location>
        <begin position="182"/>
        <end position="183"/>
    </location>
    <ligand>
        <name>ATP</name>
        <dbReference type="ChEBI" id="CHEBI:30616"/>
    </ligand>
</feature>
<dbReference type="HAMAP" id="MF_00021">
    <property type="entry name" value="ThiI"/>
    <property type="match status" value="1"/>
</dbReference>
<accession>A0A7D3Y5F8</accession>
<dbReference type="Proteomes" id="UP000503088">
    <property type="component" value="Chromosome"/>
</dbReference>
<dbReference type="UniPathway" id="UPA00060"/>
<keyword evidence="4 19" id="KW-0820">tRNA-binding</keyword>
<dbReference type="GO" id="GO:0002937">
    <property type="term" value="P:tRNA 4-thiouridine biosynthesis"/>
    <property type="evidence" value="ECO:0007669"/>
    <property type="project" value="TreeGrafter"/>
</dbReference>
<proteinExistence type="inferred from homology"/>
<dbReference type="GO" id="GO:0009229">
    <property type="term" value="P:thiamine diphosphate biosynthetic process"/>
    <property type="evidence" value="ECO:0007669"/>
    <property type="project" value="UniProtKB-UniRule"/>
</dbReference>